<evidence type="ECO:0000313" key="2">
    <source>
        <dbReference type="EMBL" id="SGZ52689.1"/>
    </source>
</evidence>
<feature type="region of interest" description="Disordered" evidence="1">
    <location>
        <begin position="33"/>
        <end position="55"/>
    </location>
</feature>
<protein>
    <submittedName>
        <fullName evidence="2">CIC11C00000003676</fullName>
    </submittedName>
</protein>
<dbReference type="Proteomes" id="UP000182259">
    <property type="component" value="Chromosome II"/>
</dbReference>
<gene>
    <name evidence="2" type="ORF">SAMEA4029009_CIC11G00000003676</name>
</gene>
<dbReference type="AlphaFoldDB" id="A0A1L0BMU6"/>
<evidence type="ECO:0000313" key="3">
    <source>
        <dbReference type="Proteomes" id="UP000182259"/>
    </source>
</evidence>
<feature type="compositionally biased region" description="Low complexity" evidence="1">
    <location>
        <begin position="38"/>
        <end position="53"/>
    </location>
</feature>
<accession>A0A1L0BMU6</accession>
<organism evidence="2 3">
    <name type="scientific">Sungouiella intermedia</name>
    <dbReference type="NCBI Taxonomy" id="45354"/>
    <lineage>
        <taxon>Eukaryota</taxon>
        <taxon>Fungi</taxon>
        <taxon>Dikarya</taxon>
        <taxon>Ascomycota</taxon>
        <taxon>Saccharomycotina</taxon>
        <taxon>Pichiomycetes</taxon>
        <taxon>Metschnikowiaceae</taxon>
        <taxon>Sungouiella</taxon>
    </lineage>
</organism>
<name>A0A1L0BMU6_9ASCO</name>
<reference evidence="2 3" key="1">
    <citation type="submission" date="2016-10" db="EMBL/GenBank/DDBJ databases">
        <authorList>
            <person name="de Groot N.N."/>
        </authorList>
    </citation>
    <scope>NUCLEOTIDE SEQUENCE [LARGE SCALE GENOMIC DNA]</scope>
    <source>
        <strain evidence="2 3">PYCC 4715</strain>
    </source>
</reference>
<sequence length="577" mass="64176">MFQPSQIEHQPRSKWRARIRLFSMSLPKPDKKLDKKVPLLSSSPLSTPASSPPHLQRNLHREAASFLTPLEVHNDDFFIPLTHQKGVLVGDIILPPPPPQPQRKLLYGESSKPVETFSNILGPARKTRNFSDSLSLSCFICQEHLESKLELEKLVSLKCGDCVHGECLQTVVEYNVSQIQKSGDYSTSGDTPRLRSLIFPKCRGHCCISAQVSALVCPIDQELIESIMFDSLLAFKLVGVSNRTPSNQSPQSEETCQFPLLLECRPDSKYFFKADKILRPRSLFSEVHQRNPHLDITGDSRPVSLAPSSITHATISVRISEHDHIPLEKLKSTFIKHMLDSSDSIDLSMLVALGPLRLVDRLLVSKDFSEFNASQVYLFANYLVVCQCRLPLLLSLNDTTSIQIPELGVIEIVFRSQSVHTVRLNSDTASIIEKWGIALSDANLIVPPEIFTSTLSVFDLEPPFVYDYTIGDQASSIVGINTVTGYTFGKQVSPIQESSLQPSPVESEPTSQYLQSSSIAEHLVRLSVSSELSFLPQISPLKIKRNIASIVNCSDSDSDSDSDNELITEVLTKIQNN</sequence>
<proteinExistence type="predicted"/>
<evidence type="ECO:0000256" key="1">
    <source>
        <dbReference type="SAM" id="MobiDB-lite"/>
    </source>
</evidence>
<dbReference type="EMBL" id="LT635765">
    <property type="protein sequence ID" value="SGZ52689.1"/>
    <property type="molecule type" value="Genomic_DNA"/>
</dbReference>